<feature type="domain" description="Thiamine pyrophosphate enzyme N-terminal TPP-binding" evidence="7">
    <location>
        <begin position="5"/>
        <end position="110"/>
    </location>
</feature>
<dbReference type="PANTHER" id="PTHR18968:SF13">
    <property type="entry name" value="ACETOLACTATE SYNTHASE CATALYTIC SUBUNIT, MITOCHONDRIAL"/>
    <property type="match status" value="1"/>
</dbReference>
<dbReference type="SUPFAM" id="SSF52518">
    <property type="entry name" value="Thiamin diphosphate-binding fold (THDP-binding)"/>
    <property type="match status" value="2"/>
</dbReference>
<gene>
    <name evidence="8" type="ORF">H6G18_09185</name>
</gene>
<evidence type="ECO:0000256" key="3">
    <source>
        <dbReference type="ARBA" id="ARBA00023052"/>
    </source>
</evidence>
<dbReference type="Gene3D" id="3.40.50.1220">
    <property type="entry name" value="TPP-binding domain"/>
    <property type="match status" value="1"/>
</dbReference>
<dbReference type="Pfam" id="PF02775">
    <property type="entry name" value="TPP_enzyme_C"/>
    <property type="match status" value="1"/>
</dbReference>
<comment type="cofactor">
    <cofactor evidence="1">
        <name>thiamine diphosphate</name>
        <dbReference type="ChEBI" id="CHEBI:58937"/>
    </cofactor>
</comment>
<organism evidence="8 9">
    <name type="scientific">Anabaena subtropica FACHB-260</name>
    <dbReference type="NCBI Taxonomy" id="2692884"/>
    <lineage>
        <taxon>Bacteria</taxon>
        <taxon>Bacillati</taxon>
        <taxon>Cyanobacteriota</taxon>
        <taxon>Cyanophyceae</taxon>
        <taxon>Nostocales</taxon>
        <taxon>Nostocaceae</taxon>
        <taxon>Anabaena</taxon>
    </lineage>
</organism>
<dbReference type="Gene3D" id="3.40.50.970">
    <property type="match status" value="2"/>
</dbReference>
<dbReference type="Pfam" id="PF02776">
    <property type="entry name" value="TPP_enzyme_N"/>
    <property type="match status" value="1"/>
</dbReference>
<keyword evidence="3 4" id="KW-0786">Thiamine pyrophosphate</keyword>
<proteinExistence type="inferred from homology"/>
<dbReference type="EMBL" id="JACJRF010000011">
    <property type="protein sequence ID" value="MBD2344321.1"/>
    <property type="molecule type" value="Genomic_DNA"/>
</dbReference>
<dbReference type="PROSITE" id="PS00187">
    <property type="entry name" value="TPP_ENZYMES"/>
    <property type="match status" value="1"/>
</dbReference>
<sequence length="569" mass="61373">MANRTGRFAIIEQLLADGIHYMFGNPGTVEQGFLDVLKDYYPEFEYIFALQETIAVGAGDGYARATKKPTIVQLHSGVGLGNGIGMIYQAMRGHAPLVVLAGEAGICYDAMDAQMAADLVSMAQPVTKWSTRVVDPSSLLRVLRRAIKIAATPPMGPVFVSLPMDILDAANYEEVVPTSFPVTRVAPEPEQLATAATLLAGAKHPLIIMGDGVAFSDAQAELTSVAELVGAQVWGADSSEANMSATHPLFGGLLGHMFGDDSRRVTSQADVILITGTYVFPEVFPALSGVFAPSAKVIHIDLNTYEIAKNFPVDLGLLGDPKTSLSKLSTVLESTMTPEQKQEAFARTTRITEDKKRETTAKFEADKAVRDAVPLHMTRFAEELAAHLPADAIIFDEAITNSPELCRYIPPTKLGQYFQTRGGSLGVGIPGAIGIKLANPDKTVVAFTGDGGSMYTIQALWTAAHHNIDAKFVICNNHSYQILKLNILHYWGEQQIPEHDYPSSFNLCDPNINFAELAKSLGVEAIRVEKPDQIAPAIQKALDHKGPFLIDLIITNEIVGTKIGVKCGQ</sequence>
<dbReference type="CDD" id="cd07035">
    <property type="entry name" value="TPP_PYR_POX_like"/>
    <property type="match status" value="1"/>
</dbReference>
<evidence type="ECO:0000256" key="2">
    <source>
        <dbReference type="ARBA" id="ARBA00007812"/>
    </source>
</evidence>
<keyword evidence="9" id="KW-1185">Reference proteome</keyword>
<dbReference type="Proteomes" id="UP000607281">
    <property type="component" value="Unassembled WGS sequence"/>
</dbReference>
<feature type="domain" description="Thiamine pyrophosphate enzyme TPP-binding" evidence="6">
    <location>
        <begin position="405"/>
        <end position="551"/>
    </location>
</feature>
<dbReference type="Pfam" id="PF00205">
    <property type="entry name" value="TPP_enzyme_M"/>
    <property type="match status" value="1"/>
</dbReference>
<comment type="caution">
    <text evidence="8">The sequence shown here is derived from an EMBL/GenBank/DDBJ whole genome shotgun (WGS) entry which is preliminary data.</text>
</comment>
<evidence type="ECO:0000256" key="1">
    <source>
        <dbReference type="ARBA" id="ARBA00001964"/>
    </source>
</evidence>
<name>A0ABR8CNE9_9NOST</name>
<dbReference type="InterPro" id="IPR012000">
    <property type="entry name" value="Thiamin_PyroP_enz_cen_dom"/>
</dbReference>
<feature type="domain" description="Thiamine pyrophosphate enzyme central" evidence="5">
    <location>
        <begin position="193"/>
        <end position="328"/>
    </location>
</feature>
<dbReference type="CDD" id="cd02002">
    <property type="entry name" value="TPP_BFDC"/>
    <property type="match status" value="1"/>
</dbReference>
<dbReference type="InterPro" id="IPR029035">
    <property type="entry name" value="DHS-like_NAD/FAD-binding_dom"/>
</dbReference>
<protein>
    <submittedName>
        <fullName evidence="8">Thiamine pyrophosphate-binding protein</fullName>
    </submittedName>
</protein>
<dbReference type="PANTHER" id="PTHR18968">
    <property type="entry name" value="THIAMINE PYROPHOSPHATE ENZYMES"/>
    <property type="match status" value="1"/>
</dbReference>
<evidence type="ECO:0000259" key="6">
    <source>
        <dbReference type="Pfam" id="PF02775"/>
    </source>
</evidence>
<evidence type="ECO:0000259" key="5">
    <source>
        <dbReference type="Pfam" id="PF00205"/>
    </source>
</evidence>
<dbReference type="InterPro" id="IPR045229">
    <property type="entry name" value="TPP_enz"/>
</dbReference>
<evidence type="ECO:0000256" key="4">
    <source>
        <dbReference type="RuleBase" id="RU362132"/>
    </source>
</evidence>
<accession>A0ABR8CNE9</accession>
<evidence type="ECO:0000313" key="9">
    <source>
        <dbReference type="Proteomes" id="UP000607281"/>
    </source>
</evidence>
<evidence type="ECO:0000259" key="7">
    <source>
        <dbReference type="Pfam" id="PF02776"/>
    </source>
</evidence>
<dbReference type="InterPro" id="IPR012001">
    <property type="entry name" value="Thiamin_PyroP_enz_TPP-bd_dom"/>
</dbReference>
<dbReference type="SUPFAM" id="SSF52467">
    <property type="entry name" value="DHS-like NAD/FAD-binding domain"/>
    <property type="match status" value="1"/>
</dbReference>
<comment type="similarity">
    <text evidence="2 4">Belongs to the TPP enzyme family.</text>
</comment>
<dbReference type="InterPro" id="IPR000399">
    <property type="entry name" value="TPP-bd_CS"/>
</dbReference>
<evidence type="ECO:0000313" key="8">
    <source>
        <dbReference type="EMBL" id="MBD2344321.1"/>
    </source>
</evidence>
<dbReference type="InterPro" id="IPR011766">
    <property type="entry name" value="TPP_enzyme_TPP-bd"/>
</dbReference>
<reference evidence="8 9" key="1">
    <citation type="journal article" date="2020" name="ISME J.">
        <title>Comparative genomics reveals insights into cyanobacterial evolution and habitat adaptation.</title>
        <authorList>
            <person name="Chen M.Y."/>
            <person name="Teng W.K."/>
            <person name="Zhao L."/>
            <person name="Hu C.X."/>
            <person name="Zhou Y.K."/>
            <person name="Han B.P."/>
            <person name="Song L.R."/>
            <person name="Shu W.S."/>
        </authorList>
    </citation>
    <scope>NUCLEOTIDE SEQUENCE [LARGE SCALE GENOMIC DNA]</scope>
    <source>
        <strain evidence="8 9">FACHB-260</strain>
    </source>
</reference>
<dbReference type="InterPro" id="IPR029061">
    <property type="entry name" value="THDP-binding"/>
</dbReference>